<dbReference type="Gene3D" id="3.60.10.10">
    <property type="entry name" value="Endonuclease/exonuclease/phosphatase"/>
    <property type="match status" value="1"/>
</dbReference>
<evidence type="ECO:0008006" key="4">
    <source>
        <dbReference type="Google" id="ProtNLM"/>
    </source>
</evidence>
<name>A0A8J5BVY1_ZINOF</name>
<dbReference type="PANTHER" id="PTHR33710">
    <property type="entry name" value="BNAC02G09200D PROTEIN"/>
    <property type="match status" value="1"/>
</dbReference>
<evidence type="ECO:0000313" key="2">
    <source>
        <dbReference type="EMBL" id="KAG6467273.1"/>
    </source>
</evidence>
<evidence type="ECO:0000313" key="3">
    <source>
        <dbReference type="Proteomes" id="UP000734854"/>
    </source>
</evidence>
<dbReference type="Proteomes" id="UP000734854">
    <property type="component" value="Unassembled WGS sequence"/>
</dbReference>
<dbReference type="AlphaFoldDB" id="A0A8J5BVY1"/>
<reference evidence="2 3" key="1">
    <citation type="submission" date="2020-08" db="EMBL/GenBank/DDBJ databases">
        <title>Plant Genome Project.</title>
        <authorList>
            <person name="Zhang R.-G."/>
        </authorList>
    </citation>
    <scope>NUCLEOTIDE SEQUENCE [LARGE SCALE GENOMIC DNA]</scope>
    <source>
        <tissue evidence="2">Rhizome</tissue>
    </source>
</reference>
<organism evidence="2 3">
    <name type="scientific">Zingiber officinale</name>
    <name type="common">Ginger</name>
    <name type="synonym">Amomum zingiber</name>
    <dbReference type="NCBI Taxonomy" id="94328"/>
    <lineage>
        <taxon>Eukaryota</taxon>
        <taxon>Viridiplantae</taxon>
        <taxon>Streptophyta</taxon>
        <taxon>Embryophyta</taxon>
        <taxon>Tracheophyta</taxon>
        <taxon>Spermatophyta</taxon>
        <taxon>Magnoliopsida</taxon>
        <taxon>Liliopsida</taxon>
        <taxon>Zingiberales</taxon>
        <taxon>Zingiberaceae</taxon>
        <taxon>Zingiber</taxon>
    </lineage>
</organism>
<dbReference type="SUPFAM" id="SSF56219">
    <property type="entry name" value="DNase I-like"/>
    <property type="match status" value="1"/>
</dbReference>
<comment type="caution">
    <text evidence="2">The sequence shown here is derived from an EMBL/GenBank/DDBJ whole genome shotgun (WGS) entry which is preliminary data.</text>
</comment>
<dbReference type="InterPro" id="IPR036691">
    <property type="entry name" value="Endo/exonu/phosph_ase_sf"/>
</dbReference>
<dbReference type="PANTHER" id="PTHR33710:SF71">
    <property type="entry name" value="ENDONUCLEASE_EXONUCLEASE_PHOSPHATASE DOMAIN-CONTAINING PROTEIN"/>
    <property type="match status" value="1"/>
</dbReference>
<evidence type="ECO:0000256" key="1">
    <source>
        <dbReference type="SAM" id="MobiDB-lite"/>
    </source>
</evidence>
<proteinExistence type="predicted"/>
<feature type="region of interest" description="Disordered" evidence="1">
    <location>
        <begin position="436"/>
        <end position="455"/>
    </location>
</feature>
<gene>
    <name evidence="2" type="ORF">ZIOFF_074906</name>
</gene>
<protein>
    <recommendedName>
        <fullName evidence="4">DUF4283 domain-containing protein</fullName>
    </recommendedName>
</protein>
<sequence length="780" mass="86887">MAAGDSMPPGVDLSHPSHFPPLVAANLKPVESLPQSSQEANPVHPSSYAAALRPTSPRASKKSFEDVGENFKQPSIYNNKPGIFYTKEEVNGMSKPYQFSLIGKFSGLRPRPQIVFQAFKNIGLFGLYDIRFLHAGYIFLHFSSSEDMARMARVWTRGIWFIGVPKYCTQCFHLGHLEDACYANGNRPNPLWKSEKDGNDGQDLSVGLNRRNAVGKQEVTGPFESDEGKKMLNKSDGGKQVWIKNGEASEQGMVDKKGSESRNSFHVLSTLEEEDKGELEGLYEPPENVMYPWGDGYVDTKIGQNQLGPLGFQNLEVEEQKLDKLEDAHLAAVLAPAHVDSQTNVLNVEPRMDKGKSVVGFSKQRSYNSIGSKKTGAVCAKSKAEGTSRGWSSSLQKQSGPVGLAGIQDSGQWGNFSFSAMQDEFEGNEVSKSFMEEDDSNYGEAVDSQRSSSFPLVSNPKGPLLKTSSINVPSGVTRMVTRSKSQFLHLKLCSPIFPISIMVTVVYAKCNRIDRRILWDDVSAVKPVMDEYWPMGRDFNAIIGPNEHSAGSLAKCATHEFNNFLMLAGLLDVGFVGDRITWTNGKVWKWLDRILVSPSWSDKQYMVRVEHLSKVASNHCPLFISFPSFHLPMASFRSLKLTQKTEGPFEMVECREMYWKQKVAVKWIGEGERNTKFFHNLVQKKRMTSLIFRIWEEGVCLESNDLIQASGARFFEELLIGEDLGVPVSMDIMPQLVSSMENQALLALPSIEEVKQVVWEMCEDSAVGPNGFSVAFYVAC</sequence>
<accession>A0A8J5BVY1</accession>
<keyword evidence="3" id="KW-1185">Reference proteome</keyword>
<dbReference type="EMBL" id="JACMSC010000069">
    <property type="protein sequence ID" value="KAG6467273.1"/>
    <property type="molecule type" value="Genomic_DNA"/>
</dbReference>
<feature type="region of interest" description="Disordered" evidence="1">
    <location>
        <begin position="30"/>
        <end position="65"/>
    </location>
</feature>